<feature type="domain" description="DUF6754" evidence="1">
    <location>
        <begin position="2"/>
        <end position="181"/>
    </location>
</feature>
<proteinExistence type="predicted"/>
<evidence type="ECO:0000259" key="1">
    <source>
        <dbReference type="Pfam" id="PF20539"/>
    </source>
</evidence>
<dbReference type="InterPro" id="IPR046642">
    <property type="entry name" value="DUF6754"/>
</dbReference>
<accession>A0A644Z686</accession>
<evidence type="ECO:0000313" key="2">
    <source>
        <dbReference type="EMBL" id="MPM35798.1"/>
    </source>
</evidence>
<gene>
    <name evidence="2" type="ORF">SDC9_82392</name>
</gene>
<sequence>MEAADTLASFNVLGHVAKLIAKYDARLIVCNRMANVQPVTESVVRAAYYEVGKPDAYREDDVRFLTNDQFGYAAGVVGIMNREGVSALVMFGLFYAESLVFAEAGNQAGAIQVAATSSTSQTPFFIVACDYCLIGEEIYVAGAYLGQDRVRLATIIVQDWGKQFTLAVILLGTIVATFVSVTGGKGNFIIDLLKLY</sequence>
<organism evidence="2">
    <name type="scientific">bioreactor metagenome</name>
    <dbReference type="NCBI Taxonomy" id="1076179"/>
    <lineage>
        <taxon>unclassified sequences</taxon>
        <taxon>metagenomes</taxon>
        <taxon>ecological metagenomes</taxon>
    </lineage>
</organism>
<dbReference type="Pfam" id="PF20539">
    <property type="entry name" value="DUF6754"/>
    <property type="match status" value="1"/>
</dbReference>
<comment type="caution">
    <text evidence="2">The sequence shown here is derived from an EMBL/GenBank/DDBJ whole genome shotgun (WGS) entry which is preliminary data.</text>
</comment>
<protein>
    <recommendedName>
        <fullName evidence="1">DUF6754 domain-containing protein</fullName>
    </recommendedName>
</protein>
<reference evidence="2" key="1">
    <citation type="submission" date="2019-08" db="EMBL/GenBank/DDBJ databases">
        <authorList>
            <person name="Kucharzyk K."/>
            <person name="Murdoch R.W."/>
            <person name="Higgins S."/>
            <person name="Loffler F."/>
        </authorList>
    </citation>
    <scope>NUCLEOTIDE SEQUENCE</scope>
</reference>
<name>A0A644Z686_9ZZZZ</name>
<dbReference type="AlphaFoldDB" id="A0A644Z686"/>
<dbReference type="EMBL" id="VSSQ01007401">
    <property type="protein sequence ID" value="MPM35798.1"/>
    <property type="molecule type" value="Genomic_DNA"/>
</dbReference>